<reference evidence="1" key="1">
    <citation type="journal article" date="2014" name="Front. Microbiol.">
        <title>High frequency of phylogenetically diverse reductive dehalogenase-homologous genes in deep subseafloor sedimentary metagenomes.</title>
        <authorList>
            <person name="Kawai M."/>
            <person name="Futagami T."/>
            <person name="Toyoda A."/>
            <person name="Takaki Y."/>
            <person name="Nishi S."/>
            <person name="Hori S."/>
            <person name="Arai W."/>
            <person name="Tsubouchi T."/>
            <person name="Morono Y."/>
            <person name="Uchiyama I."/>
            <person name="Ito T."/>
            <person name="Fujiyama A."/>
            <person name="Inagaki F."/>
            <person name="Takami H."/>
        </authorList>
    </citation>
    <scope>NUCLEOTIDE SEQUENCE</scope>
    <source>
        <strain evidence="1">Expedition CK06-06</strain>
    </source>
</reference>
<comment type="caution">
    <text evidence="1">The sequence shown here is derived from an EMBL/GenBank/DDBJ whole genome shotgun (WGS) entry which is preliminary data.</text>
</comment>
<organism evidence="1">
    <name type="scientific">marine sediment metagenome</name>
    <dbReference type="NCBI Taxonomy" id="412755"/>
    <lineage>
        <taxon>unclassified sequences</taxon>
        <taxon>metagenomes</taxon>
        <taxon>ecological metagenomes</taxon>
    </lineage>
</organism>
<proteinExistence type="predicted"/>
<dbReference type="AlphaFoldDB" id="X1ELK1"/>
<dbReference type="EMBL" id="BARU01003181">
    <property type="protein sequence ID" value="GAH21235.1"/>
    <property type="molecule type" value="Genomic_DNA"/>
</dbReference>
<sequence length="203" mass="23883">QNLVISLNFNKETKRLPKEMIVKIFRTKNADNEYNTLKRLKKQKLLIPDILFYKKPYLFLEKAEGVNLCDYINDKLVEVADLNELEADVKKEIIICVEKLADWFTQLHTNNMIGKNELSEIIVLNKGDTRLRDFVYNPSNNELYGMDFEESYEGNHIDDVAWVCCSLLDTNPGIFEMDNPKSKIDLLNLFLKSYYRKNPTFHF</sequence>
<dbReference type="SUPFAM" id="SSF56112">
    <property type="entry name" value="Protein kinase-like (PK-like)"/>
    <property type="match status" value="1"/>
</dbReference>
<name>X1ELK1_9ZZZZ</name>
<gene>
    <name evidence="1" type="ORF">S03H2_07034</name>
</gene>
<evidence type="ECO:0008006" key="2">
    <source>
        <dbReference type="Google" id="ProtNLM"/>
    </source>
</evidence>
<evidence type="ECO:0000313" key="1">
    <source>
        <dbReference type="EMBL" id="GAH21235.1"/>
    </source>
</evidence>
<dbReference type="InterPro" id="IPR011009">
    <property type="entry name" value="Kinase-like_dom_sf"/>
</dbReference>
<feature type="non-terminal residue" evidence="1">
    <location>
        <position position="1"/>
    </location>
</feature>
<accession>X1ELK1</accession>
<protein>
    <recommendedName>
        <fullName evidence="2">Protein kinase domain-containing protein</fullName>
    </recommendedName>
</protein>